<evidence type="ECO:0000313" key="1">
    <source>
        <dbReference type="EMBL" id="GGN37258.1"/>
    </source>
</evidence>
<name>A0A917XLJ2_9ACTN</name>
<proteinExistence type="predicted"/>
<gene>
    <name evidence="1" type="ORF">GCM10011578_081340</name>
</gene>
<dbReference type="AlphaFoldDB" id="A0A917XLJ2"/>
<organism evidence="1 2">
    <name type="scientific">Streptomyces fuscichromogenes</name>
    <dbReference type="NCBI Taxonomy" id="1324013"/>
    <lineage>
        <taxon>Bacteria</taxon>
        <taxon>Bacillati</taxon>
        <taxon>Actinomycetota</taxon>
        <taxon>Actinomycetes</taxon>
        <taxon>Kitasatosporales</taxon>
        <taxon>Streptomycetaceae</taxon>
        <taxon>Streptomyces</taxon>
    </lineage>
</organism>
<comment type="caution">
    <text evidence="1">The sequence shown here is derived from an EMBL/GenBank/DDBJ whole genome shotgun (WGS) entry which is preliminary data.</text>
</comment>
<sequence>MGTSVGALLMIVGATEPAHAVSYPFYTDCETPGVLGNGWFSDWTPKHVDMILKVNDDAADGHHVAIRFVSQDNAYNLKYWKWHHLYDGKGTTKSWTLSADDSTGHMNGVGIQVAVMEGDEQIANCTNMV</sequence>
<accession>A0A917XLJ2</accession>
<reference evidence="1" key="1">
    <citation type="journal article" date="2014" name="Int. J. Syst. Evol. Microbiol.">
        <title>Complete genome sequence of Corynebacterium casei LMG S-19264T (=DSM 44701T), isolated from a smear-ripened cheese.</title>
        <authorList>
            <consortium name="US DOE Joint Genome Institute (JGI-PGF)"/>
            <person name="Walter F."/>
            <person name="Albersmeier A."/>
            <person name="Kalinowski J."/>
            <person name="Ruckert C."/>
        </authorList>
    </citation>
    <scope>NUCLEOTIDE SEQUENCE</scope>
    <source>
        <strain evidence="1">CGMCC 4.7110</strain>
    </source>
</reference>
<protein>
    <submittedName>
        <fullName evidence="1">Uncharacterized protein</fullName>
    </submittedName>
</protein>
<dbReference type="RefSeq" id="WP_189267958.1">
    <property type="nucleotide sequence ID" value="NZ_BMML01000026.1"/>
</dbReference>
<dbReference type="Proteomes" id="UP000653411">
    <property type="component" value="Unassembled WGS sequence"/>
</dbReference>
<reference evidence="1" key="2">
    <citation type="submission" date="2020-09" db="EMBL/GenBank/DDBJ databases">
        <authorList>
            <person name="Sun Q."/>
            <person name="Zhou Y."/>
        </authorList>
    </citation>
    <scope>NUCLEOTIDE SEQUENCE</scope>
    <source>
        <strain evidence="1">CGMCC 4.7110</strain>
    </source>
</reference>
<keyword evidence="2" id="KW-1185">Reference proteome</keyword>
<dbReference type="EMBL" id="BMML01000026">
    <property type="protein sequence ID" value="GGN37258.1"/>
    <property type="molecule type" value="Genomic_DNA"/>
</dbReference>
<evidence type="ECO:0000313" key="2">
    <source>
        <dbReference type="Proteomes" id="UP000653411"/>
    </source>
</evidence>